<sequence length="105" mass="11640">MKPLRRPVFLAHNPYRRRRLRDAARLLPVVGAFLMILPMLWSPAGSGSRLLSGDVIWFFLIWALLILAAAALAPGLARSVEEEGEAGPERSLLAEPRVKGRDDVL</sequence>
<name>A0ABS8CLI0_9RHOB</name>
<reference evidence="3 4" key="1">
    <citation type="submission" date="2020-07" db="EMBL/GenBank/DDBJ databases">
        <title>Pseudogemmobacter sp. nov., isolated from poultry manure in Taiwan.</title>
        <authorList>
            <person name="Lin S.-Y."/>
            <person name="Tang Y.-S."/>
            <person name="Young C.-C."/>
        </authorList>
    </citation>
    <scope>NUCLEOTIDE SEQUENCE [LARGE SCALE GENOMIC DNA]</scope>
    <source>
        <strain evidence="3 4">CC-YST710</strain>
    </source>
</reference>
<evidence type="ECO:0000256" key="1">
    <source>
        <dbReference type="SAM" id="MobiDB-lite"/>
    </source>
</evidence>
<protein>
    <recommendedName>
        <fullName evidence="5">DUF3311 domain-containing protein</fullName>
    </recommendedName>
</protein>
<feature type="transmembrane region" description="Helical" evidence="2">
    <location>
        <begin position="56"/>
        <end position="77"/>
    </location>
</feature>
<proteinExistence type="predicted"/>
<accession>A0ABS8CLI0</accession>
<evidence type="ECO:0000313" key="3">
    <source>
        <dbReference type="EMBL" id="MCB5409730.1"/>
    </source>
</evidence>
<feature type="transmembrane region" description="Helical" evidence="2">
    <location>
        <begin position="26"/>
        <end position="44"/>
    </location>
</feature>
<keyword evidence="4" id="KW-1185">Reference proteome</keyword>
<feature type="compositionally biased region" description="Basic and acidic residues" evidence="1">
    <location>
        <begin position="96"/>
        <end position="105"/>
    </location>
</feature>
<keyword evidence="2" id="KW-1133">Transmembrane helix</keyword>
<dbReference type="RefSeq" id="WP_226934638.1">
    <property type="nucleotide sequence ID" value="NZ_JACDXX010000005.1"/>
</dbReference>
<keyword evidence="2" id="KW-0472">Membrane</keyword>
<comment type="caution">
    <text evidence="3">The sequence shown here is derived from an EMBL/GenBank/DDBJ whole genome shotgun (WGS) entry which is preliminary data.</text>
</comment>
<feature type="region of interest" description="Disordered" evidence="1">
    <location>
        <begin position="81"/>
        <end position="105"/>
    </location>
</feature>
<dbReference type="Proteomes" id="UP001198571">
    <property type="component" value="Unassembled WGS sequence"/>
</dbReference>
<organism evidence="3 4">
    <name type="scientific">Pseudogemmobacter faecipullorum</name>
    <dbReference type="NCBI Taxonomy" id="2755041"/>
    <lineage>
        <taxon>Bacteria</taxon>
        <taxon>Pseudomonadati</taxon>
        <taxon>Pseudomonadota</taxon>
        <taxon>Alphaproteobacteria</taxon>
        <taxon>Rhodobacterales</taxon>
        <taxon>Paracoccaceae</taxon>
        <taxon>Pseudogemmobacter</taxon>
    </lineage>
</organism>
<dbReference type="EMBL" id="JACDXX010000005">
    <property type="protein sequence ID" value="MCB5409730.1"/>
    <property type="molecule type" value="Genomic_DNA"/>
</dbReference>
<evidence type="ECO:0008006" key="5">
    <source>
        <dbReference type="Google" id="ProtNLM"/>
    </source>
</evidence>
<evidence type="ECO:0000313" key="4">
    <source>
        <dbReference type="Proteomes" id="UP001198571"/>
    </source>
</evidence>
<evidence type="ECO:0000256" key="2">
    <source>
        <dbReference type="SAM" id="Phobius"/>
    </source>
</evidence>
<gene>
    <name evidence="3" type="ORF">H0485_06915</name>
</gene>
<keyword evidence="2" id="KW-0812">Transmembrane</keyword>